<comment type="caution">
    <text evidence="1">The sequence shown here is derived from an EMBL/GenBank/DDBJ whole genome shotgun (WGS) entry which is preliminary data.</text>
</comment>
<sequence>MAEKPTRGRASKVWLLPEPIRDALNAMLRDKGNSQAAILDEINGLIEEAGLPDDLKLSRSGLSRHASQVEQVGQHLRDLRETTAALTSQLGDKPMGETTKLILELGRSQLFKAMLAQVQNPEEAVDIDMLKNAMLAAQRLESTAMQSHKREKEIRQAFAEEVAAKTEAIVTQAGLRGEAAAAIRREILGIA</sequence>
<gene>
    <name evidence="1" type="ORF">D9F05_17375</name>
</gene>
<organism evidence="1">
    <name type="scientific">Escherichia coli</name>
    <dbReference type="NCBI Taxonomy" id="562"/>
    <lineage>
        <taxon>Bacteria</taxon>
        <taxon>Pseudomonadati</taxon>
        <taxon>Pseudomonadota</taxon>
        <taxon>Gammaproteobacteria</taxon>
        <taxon>Enterobacterales</taxon>
        <taxon>Enterobacteriaceae</taxon>
        <taxon>Escherichia</taxon>
    </lineage>
</organism>
<dbReference type="EMBL" id="RNRV01000036">
    <property type="protein sequence ID" value="MHO06111.1"/>
    <property type="molecule type" value="Genomic_DNA"/>
</dbReference>
<accession>A0A3L0X5N5</accession>
<dbReference type="Pfam" id="PF11985">
    <property type="entry name" value="Phage_Mu_Gp27"/>
    <property type="match status" value="1"/>
</dbReference>
<reference evidence="1" key="1">
    <citation type="submission" date="2018-10" db="EMBL/GenBank/DDBJ databases">
        <authorList>
            <consortium name="NARMS: The National Antimicrobial Resistance Monitoring System"/>
        </authorList>
    </citation>
    <scope>NUCLEOTIDE SEQUENCE [LARGE SCALE GENOMIC DNA]</scope>
    <source>
        <strain evidence="1">CVM N17EC0388</strain>
    </source>
</reference>
<evidence type="ECO:0000313" key="1">
    <source>
        <dbReference type="EMBL" id="MHO06111.1"/>
    </source>
</evidence>
<dbReference type="InterPro" id="IPR021874">
    <property type="entry name" value="Phage_Mu_Gp27"/>
</dbReference>
<proteinExistence type="predicted"/>
<dbReference type="AlphaFoldDB" id="A0A3L0X5N5"/>
<name>A0A3L0X5N5_ECOLX</name>
<protein>
    <submittedName>
        <fullName evidence="1">DUF3486 family protein</fullName>
    </submittedName>
</protein>